<dbReference type="GO" id="GO:0005829">
    <property type="term" value="C:cytosol"/>
    <property type="evidence" value="ECO:0007669"/>
    <property type="project" value="TreeGrafter"/>
</dbReference>
<feature type="domain" description="PFL" evidence="1">
    <location>
        <begin position="10"/>
        <end position="334"/>
    </location>
</feature>
<evidence type="ECO:0000259" key="1">
    <source>
        <dbReference type="PROSITE" id="PS51554"/>
    </source>
</evidence>
<organism evidence="2">
    <name type="scientific">marine sediment metagenome</name>
    <dbReference type="NCBI Taxonomy" id="412755"/>
    <lineage>
        <taxon>unclassified sequences</taxon>
        <taxon>metagenomes</taxon>
        <taxon>ecological metagenomes</taxon>
    </lineage>
</organism>
<dbReference type="PANTHER" id="PTHR43641:SF2">
    <property type="entry name" value="DEHYDRATASE YBIW-RELATED"/>
    <property type="match status" value="1"/>
</dbReference>
<name>A0A0F9JZZ8_9ZZZZ</name>
<dbReference type="Gene3D" id="3.20.70.20">
    <property type="match status" value="1"/>
</dbReference>
<evidence type="ECO:0000313" key="2">
    <source>
        <dbReference type="EMBL" id="KKM68041.1"/>
    </source>
</evidence>
<dbReference type="SUPFAM" id="SSF51998">
    <property type="entry name" value="PFL-like glycyl radical enzymes"/>
    <property type="match status" value="1"/>
</dbReference>
<dbReference type="PROSITE" id="PS51554">
    <property type="entry name" value="PFL"/>
    <property type="match status" value="1"/>
</dbReference>
<dbReference type="InterPro" id="IPR004184">
    <property type="entry name" value="PFL_dom"/>
</dbReference>
<proteinExistence type="predicted"/>
<dbReference type="PANTHER" id="PTHR43641">
    <property type="entry name" value="FORMATE ACETYLTRANSFERASE 3-RELATED"/>
    <property type="match status" value="1"/>
</dbReference>
<protein>
    <recommendedName>
        <fullName evidence="1">PFL domain-containing protein</fullName>
    </recommendedName>
</protein>
<feature type="non-terminal residue" evidence="2">
    <location>
        <position position="334"/>
    </location>
</feature>
<dbReference type="AlphaFoldDB" id="A0A0F9JZZ8"/>
<reference evidence="2" key="1">
    <citation type="journal article" date="2015" name="Nature">
        <title>Complex archaea that bridge the gap between prokaryotes and eukaryotes.</title>
        <authorList>
            <person name="Spang A."/>
            <person name="Saw J.H."/>
            <person name="Jorgensen S.L."/>
            <person name="Zaremba-Niedzwiedzka K."/>
            <person name="Martijn J."/>
            <person name="Lind A.E."/>
            <person name="van Eijk R."/>
            <person name="Schleper C."/>
            <person name="Guy L."/>
            <person name="Ettema T.J."/>
        </authorList>
    </citation>
    <scope>NUCLEOTIDE SEQUENCE</scope>
</reference>
<sequence length="334" mass="39171">MISVANNSSGRTLKLKRNLLSSRYELCIERMKFFTEIYKKYSNDPEIIKRAKAIAHTLKNMTIFIRDDELLVGNETSKNLGEKINLDLFRYDNSLDKNSTYKKLARRKLQSFSIEEGERDELLEIIPFWKGKSLIADKINQRLLKEGLLTGTGKIASLAPNIAIHQGTTEGHLCVGYEKLLKFGYKGIIEEAEFYQRQLNKEDEKFQEKYNYYEAVKIYYNAAIAFSKRYSNLAMDLAKYEKNEKRKTELEIIGEMMHKFTKKPPKTFYEAVQFIWFSQNIANIIYQRSVLALGRLDQILWTFYQKDIKSNKVIPIFALELIEELNLKLTWNIT</sequence>
<dbReference type="InterPro" id="IPR051215">
    <property type="entry name" value="GRE"/>
</dbReference>
<dbReference type="GO" id="GO:0003824">
    <property type="term" value="F:catalytic activity"/>
    <property type="evidence" value="ECO:0007669"/>
    <property type="project" value="InterPro"/>
</dbReference>
<comment type="caution">
    <text evidence="2">The sequence shown here is derived from an EMBL/GenBank/DDBJ whole genome shotgun (WGS) entry which is preliminary data.</text>
</comment>
<dbReference type="Pfam" id="PF02901">
    <property type="entry name" value="PFL-like"/>
    <property type="match status" value="1"/>
</dbReference>
<gene>
    <name evidence="2" type="ORF">LCGC14_1464860</name>
</gene>
<accession>A0A0F9JZZ8</accession>
<dbReference type="EMBL" id="LAZR01010241">
    <property type="protein sequence ID" value="KKM68041.1"/>
    <property type="molecule type" value="Genomic_DNA"/>
</dbReference>